<gene>
    <name evidence="2" type="ORF">GALL_349970</name>
</gene>
<evidence type="ECO:0000256" key="1">
    <source>
        <dbReference type="SAM" id="MobiDB-lite"/>
    </source>
</evidence>
<protein>
    <submittedName>
        <fullName evidence="2">Uncharacterized protein</fullName>
    </submittedName>
</protein>
<dbReference type="EMBL" id="MLJW01000725">
    <property type="protein sequence ID" value="OIQ83197.1"/>
    <property type="molecule type" value="Genomic_DNA"/>
</dbReference>
<feature type="compositionally biased region" description="Basic and acidic residues" evidence="1">
    <location>
        <begin position="266"/>
        <end position="288"/>
    </location>
</feature>
<sequence length="635" mass="68784">MEGDELHDLVEQVDRLGGLVGVPEALGDVGEAHHAEADRAVLLVRPLGLRHRRQRDVDEVVELTDRVGHRRPHPLPVEAERAVGLRHEVLGQVDRREVADRDVVAVLRQRDLGAEVRQVDRARVVVQGPEVDGVLPGQPRVRRGLQGHQDRVVLLARLEPLERADLPGLSLRDVVRVTLGELAAVQLDEIRRLGRVEQVPVVVGGDALHELVRDPHRGVGRPHAAVRVAGVLLEVEELGEVQVPVLHVERERPELLAAARDRPQRRVDRVHEGDRAGRGRVVGPDRRSLGAQLGHGQPDATGALGQPHDVADRRRDVLDVVLHLHDEAVGELRVGRPGVDQGRARRQVVEPRDLVVEPDRPRGRVGLVEGQPHRDPHPEVLRDLEGAAVAVVDHVAVAHRDGADVAEQVVTARVDRGRERVEVEQRHEPLVEQPLLHGLPDVAREPRLVQQRHLEIGLVVAEHALGDDLAEQPRGDRVEVRVVLDVLHRDADRGLVELLGRDAVEQCDRELGGDLHGLADVVLEADCGLDDGLVDLVRVVELPRAVPLGDVDLTRLRGGEGSGRAGRCRRPGAGSPEVLAGVGEGHGAIPRDLMERVADGAGGAPGAGAMSVGCSGAGAGWCGLSKVRRYPGSPT</sequence>
<reference evidence="2" key="1">
    <citation type="submission" date="2016-10" db="EMBL/GenBank/DDBJ databases">
        <title>Sequence of Gallionella enrichment culture.</title>
        <authorList>
            <person name="Poehlein A."/>
            <person name="Muehling M."/>
            <person name="Daniel R."/>
        </authorList>
    </citation>
    <scope>NUCLEOTIDE SEQUENCE</scope>
</reference>
<proteinExistence type="predicted"/>
<name>A0A1J5R4U0_9ZZZZ</name>
<evidence type="ECO:0000313" key="2">
    <source>
        <dbReference type="EMBL" id="OIQ83197.1"/>
    </source>
</evidence>
<accession>A0A1J5R4U0</accession>
<comment type="caution">
    <text evidence="2">The sequence shown here is derived from an EMBL/GenBank/DDBJ whole genome shotgun (WGS) entry which is preliminary data.</text>
</comment>
<feature type="region of interest" description="Disordered" evidence="1">
    <location>
        <begin position="266"/>
        <end position="307"/>
    </location>
</feature>
<dbReference type="AlphaFoldDB" id="A0A1J5R4U0"/>
<organism evidence="2">
    <name type="scientific">mine drainage metagenome</name>
    <dbReference type="NCBI Taxonomy" id="410659"/>
    <lineage>
        <taxon>unclassified sequences</taxon>
        <taxon>metagenomes</taxon>
        <taxon>ecological metagenomes</taxon>
    </lineage>
</organism>